<evidence type="ECO:0000256" key="1">
    <source>
        <dbReference type="SAM" id="SignalP"/>
    </source>
</evidence>
<accession>A0A351RCH3</accession>
<feature type="chain" id="PRO_5016981088" description="Ice-binding protein C-terminal domain-containing protein" evidence="1">
    <location>
        <begin position="45"/>
        <end position="225"/>
    </location>
</feature>
<dbReference type="InterPro" id="IPR013424">
    <property type="entry name" value="Ice-binding_C"/>
</dbReference>
<dbReference type="NCBIfam" id="TIGR02595">
    <property type="entry name" value="PEP_CTERM"/>
    <property type="match status" value="1"/>
</dbReference>
<keyword evidence="1" id="KW-0732">Signal</keyword>
<sequence length="225" mass="23230">MLNLHLKSNFIPRLFNLIGVHMKLNMKKALLAIALASAISSAQAATVSLTSGDFPYDLGVNPTDNNIYSVTHDVESFFDVFTFSLTSASDTISSAVSLLFPGLGDVGSSYEINNGTLSLFSDPDGDGAAGVNAQLATANFGDSTGVLAYNNAAAGSYYWAVAGDAVGSNGGVYLYAANTAAVVPEPETYAMMLAGLGLIGFIGRRRLAKGASDMFPQGGSGLNFA</sequence>
<dbReference type="EMBL" id="DNAA01000223">
    <property type="protein sequence ID" value="HBA09744.1"/>
    <property type="molecule type" value="Genomic_DNA"/>
</dbReference>
<gene>
    <name evidence="3" type="ORF">DCW48_09480</name>
</gene>
<evidence type="ECO:0000313" key="4">
    <source>
        <dbReference type="Proteomes" id="UP000264313"/>
    </source>
</evidence>
<dbReference type="Proteomes" id="UP000264313">
    <property type="component" value="Unassembled WGS sequence"/>
</dbReference>
<feature type="domain" description="Ice-binding protein C-terminal" evidence="2">
    <location>
        <begin position="183"/>
        <end position="206"/>
    </location>
</feature>
<comment type="caution">
    <text evidence="3">The sequence shown here is derived from an EMBL/GenBank/DDBJ whole genome shotgun (WGS) entry which is preliminary data.</text>
</comment>
<evidence type="ECO:0000313" key="3">
    <source>
        <dbReference type="EMBL" id="HBA09744.1"/>
    </source>
</evidence>
<proteinExistence type="predicted"/>
<dbReference type="NCBIfam" id="NF038126">
    <property type="entry name" value="PEP_CTERM_FxDxF"/>
    <property type="match status" value="1"/>
</dbReference>
<dbReference type="AlphaFoldDB" id="A0A351RCH3"/>
<protein>
    <recommendedName>
        <fullName evidence="2">Ice-binding protein C-terminal domain-containing protein</fullName>
    </recommendedName>
</protein>
<feature type="signal peptide" evidence="1">
    <location>
        <begin position="1"/>
        <end position="44"/>
    </location>
</feature>
<name>A0A351RCH3_9PROT</name>
<reference evidence="3 4" key="1">
    <citation type="journal article" date="2018" name="Nat. Biotechnol.">
        <title>A standardized bacterial taxonomy based on genome phylogeny substantially revises the tree of life.</title>
        <authorList>
            <person name="Parks D.H."/>
            <person name="Chuvochina M."/>
            <person name="Waite D.W."/>
            <person name="Rinke C."/>
            <person name="Skarshewski A."/>
            <person name="Chaumeil P.A."/>
            <person name="Hugenholtz P."/>
        </authorList>
    </citation>
    <scope>NUCLEOTIDE SEQUENCE [LARGE SCALE GENOMIC DNA]</scope>
    <source>
        <strain evidence="3">UBA9958</strain>
    </source>
</reference>
<dbReference type="Pfam" id="PF07589">
    <property type="entry name" value="PEP-CTERM"/>
    <property type="match status" value="1"/>
</dbReference>
<organism evidence="3 4">
    <name type="scientific">Methylotenera mobilis</name>
    <dbReference type="NCBI Taxonomy" id="359408"/>
    <lineage>
        <taxon>Bacteria</taxon>
        <taxon>Pseudomonadati</taxon>
        <taxon>Pseudomonadota</taxon>
        <taxon>Betaproteobacteria</taxon>
        <taxon>Nitrosomonadales</taxon>
        <taxon>Methylophilaceae</taxon>
        <taxon>Methylotenera</taxon>
    </lineage>
</organism>
<evidence type="ECO:0000259" key="2">
    <source>
        <dbReference type="Pfam" id="PF07589"/>
    </source>
</evidence>